<dbReference type="AlphaFoldDB" id="A0A9W8L281"/>
<feature type="domain" description="MI" evidence="5">
    <location>
        <begin position="728"/>
        <end position="863"/>
    </location>
</feature>
<evidence type="ECO:0000313" key="6">
    <source>
        <dbReference type="EMBL" id="KAJ2683174.1"/>
    </source>
</evidence>
<evidence type="ECO:0000256" key="2">
    <source>
        <dbReference type="ARBA" id="ARBA00006856"/>
    </source>
</evidence>
<comment type="subcellular location">
    <subcellularLocation>
        <location evidence="1">Nucleus</location>
        <location evidence="1">Nucleolus</location>
    </subcellularLocation>
</comment>
<feature type="compositionally biased region" description="Acidic residues" evidence="4">
    <location>
        <begin position="226"/>
        <end position="289"/>
    </location>
</feature>
<gene>
    <name evidence="6" type="primary">SGD1</name>
    <name evidence="6" type="ORF">IWW39_005646</name>
</gene>
<keyword evidence="3" id="KW-0539">Nucleus</keyword>
<dbReference type="InterPro" id="IPR003890">
    <property type="entry name" value="MIF4G-like_typ-3"/>
</dbReference>
<sequence length="959" mass="106345">MSQKRKLKQNTDLPARLATKIASDEAAGSSAGDDGRFKKRFKNGAASRKQARKQAREDKKQRKNISHKRAHGHAIPAPPAAKRKAAPSAKANSASRDRTAATPSAKPAAAKKVITESEERERLTRFAKKNQGMYQLLRDSNLVDNVDNEAGIVNARNSAEDLEDRELRRLERNLGIKSNSKLASAFYDEGLGELFDGISFGSKDVRQKSQDLVSPRAKSGAQVNEVDAEPGSEQDSEQEPELGPESVSESEADINDEDIGSDSDDDIGSGDDDNDDANGTDNESADDDMFGLNDFGSDEGSDGSESEDSDIAEMYKSQGIDFNPELTGDYSDNDSDSDDDSLSVDSNGGEIDEDATGELTLSDRVPTGPTAMVADSAESSASKYVPPSLRRKLAEEAGQEDERVAAIRKALQGQLNRLSEANIDGIITQIEAQYSKYPRHHVNDVLTDLILQAIRSRIHMLDTFLYVNAALVGAVHRVVGLEPVAFLVQRLMEEFEAFFKRGALDASGSEKTQQPAGEAEALTPGKECQNLCVFLAELYNFQVISCQLVYDVIRMCIEDINEFTAELLLKIIRISGVQLRKDDPLALKEIVQQVNETVGKAGAKKFSVRCQFMVESLTNLKDNRMRNTMSASADNVAKLKKFLGNMDKRRSVASVEPINIGLQDIREVDTKGKWWLVGASWVGNQYDPENEGSSAGAREAMRKMQDETGNSEMERLLKLAREQHMNTDVRRSIFITLLSSDDYADAFERLLKLDLKKTQVREAVRVLLHCCGQESAYNPYYTLVAFKMCNYHSSYRLTLQYALWDFLRETGEVDVGGLGRIASEDSGSTGNVPLRRIVNTAKLYAWLVDKQALSLLILKTVTFAKVGPQARIFFQVMFSSIFLQHRKQTEKDTQSLYETFGKATANPTLCHGILFFFHHFVKRCELVEEAERPIMKWGCKVVKQVFRSSAGGNDMSMDF</sequence>
<reference evidence="6" key="1">
    <citation type="submission" date="2022-07" db="EMBL/GenBank/DDBJ databases">
        <title>Phylogenomic reconstructions and comparative analyses of Kickxellomycotina fungi.</title>
        <authorList>
            <person name="Reynolds N.K."/>
            <person name="Stajich J.E."/>
            <person name="Barry K."/>
            <person name="Grigoriev I.V."/>
            <person name="Crous P."/>
            <person name="Smith M.E."/>
        </authorList>
    </citation>
    <scope>NUCLEOTIDE SEQUENCE</scope>
    <source>
        <strain evidence="6">CBS 109367</strain>
    </source>
</reference>
<name>A0A9W8L281_9FUNG</name>
<dbReference type="SMART" id="SM00543">
    <property type="entry name" value="MIF4G"/>
    <property type="match status" value="1"/>
</dbReference>
<accession>A0A9W8L281</accession>
<keyword evidence="7" id="KW-1185">Reference proteome</keyword>
<dbReference type="GO" id="GO:0042274">
    <property type="term" value="P:ribosomal small subunit biogenesis"/>
    <property type="evidence" value="ECO:0007669"/>
    <property type="project" value="TreeGrafter"/>
</dbReference>
<dbReference type="Pfam" id="PF02854">
    <property type="entry name" value="MIF4G"/>
    <property type="match status" value="1"/>
</dbReference>
<evidence type="ECO:0000256" key="1">
    <source>
        <dbReference type="ARBA" id="ARBA00004604"/>
    </source>
</evidence>
<comment type="caution">
    <text evidence="6">The sequence shown here is derived from an EMBL/GenBank/DDBJ whole genome shotgun (WGS) entry which is preliminary data.</text>
</comment>
<dbReference type="Proteomes" id="UP001151516">
    <property type="component" value="Unassembled WGS sequence"/>
</dbReference>
<organism evidence="6 7">
    <name type="scientific">Coemansia spiralis</name>
    <dbReference type="NCBI Taxonomy" id="417178"/>
    <lineage>
        <taxon>Eukaryota</taxon>
        <taxon>Fungi</taxon>
        <taxon>Fungi incertae sedis</taxon>
        <taxon>Zoopagomycota</taxon>
        <taxon>Kickxellomycotina</taxon>
        <taxon>Kickxellomycetes</taxon>
        <taxon>Kickxellales</taxon>
        <taxon>Kickxellaceae</taxon>
        <taxon>Coemansia</taxon>
    </lineage>
</organism>
<feature type="compositionally biased region" description="Acidic residues" evidence="4">
    <location>
        <begin position="296"/>
        <end position="311"/>
    </location>
</feature>
<dbReference type="SUPFAM" id="SSF48371">
    <property type="entry name" value="ARM repeat"/>
    <property type="match status" value="1"/>
</dbReference>
<feature type="region of interest" description="Disordered" evidence="4">
    <location>
        <begin position="205"/>
        <end position="388"/>
    </location>
</feature>
<proteinExistence type="inferred from homology"/>
<dbReference type="Pfam" id="PF02847">
    <property type="entry name" value="MA3"/>
    <property type="match status" value="1"/>
</dbReference>
<dbReference type="InterPro" id="IPR016024">
    <property type="entry name" value="ARM-type_fold"/>
</dbReference>
<dbReference type="Gene3D" id="1.25.40.180">
    <property type="match status" value="1"/>
</dbReference>
<evidence type="ECO:0000256" key="4">
    <source>
        <dbReference type="SAM" id="MobiDB-lite"/>
    </source>
</evidence>
<dbReference type="PROSITE" id="PS51366">
    <property type="entry name" value="MI"/>
    <property type="match status" value="1"/>
</dbReference>
<dbReference type="GO" id="GO:0003723">
    <property type="term" value="F:RNA binding"/>
    <property type="evidence" value="ECO:0007669"/>
    <property type="project" value="InterPro"/>
</dbReference>
<feature type="region of interest" description="Disordered" evidence="4">
    <location>
        <begin position="1"/>
        <end position="121"/>
    </location>
</feature>
<dbReference type="GO" id="GO:0005730">
    <property type="term" value="C:nucleolus"/>
    <property type="evidence" value="ECO:0007669"/>
    <property type="project" value="UniProtKB-SubCell"/>
</dbReference>
<dbReference type="PANTHER" id="PTHR18034">
    <property type="entry name" value="CELL CYCLE CONTROL PROTEIN CWF22-RELATED"/>
    <property type="match status" value="1"/>
</dbReference>
<dbReference type="InterPro" id="IPR050781">
    <property type="entry name" value="CWC22_splicing_factor"/>
</dbReference>
<feature type="compositionally biased region" description="Low complexity" evidence="4">
    <location>
        <begin position="86"/>
        <end position="112"/>
    </location>
</feature>
<comment type="similarity">
    <text evidence="2">Belongs to the CWC22 family.</text>
</comment>
<dbReference type="PANTHER" id="PTHR18034:SF4">
    <property type="entry name" value="NUCLEOLAR MIF4G DOMAIN-CONTAINING PROTEIN 1"/>
    <property type="match status" value="1"/>
</dbReference>
<dbReference type="InterPro" id="IPR003891">
    <property type="entry name" value="Initiation_fac_eIF4g_MI"/>
</dbReference>
<protein>
    <submittedName>
        <fullName evidence="6">Suppressor of glycerol defect</fullName>
    </submittedName>
</protein>
<dbReference type="SMART" id="SM00544">
    <property type="entry name" value="MA3"/>
    <property type="match status" value="1"/>
</dbReference>
<evidence type="ECO:0000313" key="7">
    <source>
        <dbReference type="Proteomes" id="UP001151516"/>
    </source>
</evidence>
<dbReference type="EMBL" id="JANBTX010000313">
    <property type="protein sequence ID" value="KAJ2683174.1"/>
    <property type="molecule type" value="Genomic_DNA"/>
</dbReference>
<feature type="compositionally biased region" description="Acidic residues" evidence="4">
    <location>
        <begin position="331"/>
        <end position="342"/>
    </location>
</feature>
<evidence type="ECO:0000259" key="5">
    <source>
        <dbReference type="PROSITE" id="PS51366"/>
    </source>
</evidence>
<dbReference type="OrthoDB" id="361797at2759"/>
<evidence type="ECO:0000256" key="3">
    <source>
        <dbReference type="ARBA" id="ARBA00023242"/>
    </source>
</evidence>
<feature type="compositionally biased region" description="Basic residues" evidence="4">
    <location>
        <begin position="61"/>
        <end position="72"/>
    </location>
</feature>